<dbReference type="Gene3D" id="2.60.120.260">
    <property type="entry name" value="Galactose-binding domain-like"/>
    <property type="match status" value="1"/>
</dbReference>
<dbReference type="GO" id="GO:0004553">
    <property type="term" value="F:hydrolase activity, hydrolyzing O-glycosyl compounds"/>
    <property type="evidence" value="ECO:0007669"/>
    <property type="project" value="UniProtKB-ARBA"/>
</dbReference>
<organism evidence="4 5">
    <name type="scientific">Granulicella pectinivorans</name>
    <dbReference type="NCBI Taxonomy" id="474950"/>
    <lineage>
        <taxon>Bacteria</taxon>
        <taxon>Pseudomonadati</taxon>
        <taxon>Acidobacteriota</taxon>
        <taxon>Terriglobia</taxon>
        <taxon>Terriglobales</taxon>
        <taxon>Acidobacteriaceae</taxon>
        <taxon>Granulicella</taxon>
    </lineage>
</organism>
<dbReference type="Pfam" id="PF22666">
    <property type="entry name" value="Glyco_hydro_2_N2"/>
    <property type="match status" value="1"/>
</dbReference>
<protein>
    <submittedName>
        <fullName evidence="4">Glycosyl hydrolases family 2, sugar binding domain</fullName>
    </submittedName>
</protein>
<evidence type="ECO:0000313" key="4">
    <source>
        <dbReference type="EMBL" id="SFS20440.1"/>
    </source>
</evidence>
<sequence length="853" mass="95268">MISQHDWKNPLPAPKLSTATRRDFLALLGSAPLFFQRQAKAQPGTMPEPVGDLAAAFVAPPDSTRPYVLWMWMGSNISKQGITADLEAMKDAGIGGATIFSLADTLIPWAGVIGKSPTPEIVTWTEPWWEMVRHAAKECRRLGLELILHNCAGYESSGGTWITPELSMQEVVWSKQTVQGGQTVTAKLERAVVDPHPHSQFPELYIPSLGKIAAPIVEGRKSYYKDIAVIALPSPGVPTLDEVLDISEHMGADGQLQWAAPPGEWTIYRFGHTTTGAMIQPAQWDAIGLECDKMNPEAVRFHVQHVVGEIKKHLGDLAGTALTTLYFDSYEAGEPTWTPRMTAEFQSRRGYDIRRWLPTFAGHTLGSKTETERFQADFKRTVHDLFRDCYWAVPRELAHEAGLQFVAEPYLGPWETEEVVRYLDHANTEFWTTNNKYAPVAGPPVIDTAHALGQRIVGAEAFTTAPDLARWNETPAWLKPIGDAAFCAGVNRMNVHHFVQQAFGPEYKPGIAMGQWGVHFGRYQTWWEPGKAWFKYLWRCQTLLQAGEFVPKSESSSATFQLQSGQLELQSIHRRHKSADLYFVANLSQAGGTAHCSFPVTGRQPELWNPVWGTMRDLPAFEQVNGVTTMQLNFEPTESFFVLFRKPLGKAPQSAPNFAALQTVTEVNGSWSVHFDPRWGGPEAAQFVTLDDWTTRSESGIKYYSGTALYKKTITLPALKPGKQIYLDLGKVNHLAAVSMNGKKLGVLWTTPWRIDISAAVTAGHNVLEVAVTNVWANRLIGDEKQPPDFEWEHGDTRYSDGLFLKEFPEWFLKHEPRPSKGRYTVTTWNYFAKETPLTPSGLLGPVKILSEV</sequence>
<dbReference type="SUPFAM" id="SSF49785">
    <property type="entry name" value="Galactose-binding domain-like"/>
    <property type="match status" value="1"/>
</dbReference>
<dbReference type="OrthoDB" id="9761519at2"/>
<dbReference type="PANTHER" id="PTHR43817">
    <property type="entry name" value="GLYCOSYL HYDROLASE"/>
    <property type="match status" value="1"/>
</dbReference>
<keyword evidence="5" id="KW-1185">Reference proteome</keyword>
<evidence type="ECO:0000259" key="3">
    <source>
        <dbReference type="Pfam" id="PF22666"/>
    </source>
</evidence>
<feature type="domain" description="Beta-mannosidase-like galactose-binding" evidence="3">
    <location>
        <begin position="708"/>
        <end position="795"/>
    </location>
</feature>
<dbReference type="InterPro" id="IPR008979">
    <property type="entry name" value="Galactose-bd-like_sf"/>
</dbReference>
<dbReference type="EMBL" id="FOZL01000002">
    <property type="protein sequence ID" value="SFS20440.1"/>
    <property type="molecule type" value="Genomic_DNA"/>
</dbReference>
<dbReference type="Proteomes" id="UP000199024">
    <property type="component" value="Unassembled WGS sequence"/>
</dbReference>
<dbReference type="InterPro" id="IPR054593">
    <property type="entry name" value="Beta-mannosidase-like_N2"/>
</dbReference>
<dbReference type="RefSeq" id="WP_089842218.1">
    <property type="nucleotide sequence ID" value="NZ_FOZL01000002.1"/>
</dbReference>
<dbReference type="PANTHER" id="PTHR43817:SF1">
    <property type="entry name" value="HYDROLASE, FAMILY 43, PUTATIVE (AFU_ORTHOLOGUE AFUA_3G01660)-RELATED"/>
    <property type="match status" value="1"/>
</dbReference>
<gene>
    <name evidence="4" type="ORF">SAMN05421771_3640</name>
</gene>
<evidence type="ECO:0000313" key="5">
    <source>
        <dbReference type="Proteomes" id="UP000199024"/>
    </source>
</evidence>
<proteinExistence type="predicted"/>
<evidence type="ECO:0000256" key="2">
    <source>
        <dbReference type="ARBA" id="ARBA00022801"/>
    </source>
</evidence>
<keyword evidence="1" id="KW-0732">Signal</keyword>
<dbReference type="AlphaFoldDB" id="A0A1I6MXL4"/>
<name>A0A1I6MXL4_9BACT</name>
<dbReference type="NCBIfam" id="NF045579">
    <property type="entry name" value="rhamnoside_JR"/>
    <property type="match status" value="1"/>
</dbReference>
<keyword evidence="2 4" id="KW-0378">Hydrolase</keyword>
<evidence type="ECO:0000256" key="1">
    <source>
        <dbReference type="ARBA" id="ARBA00022729"/>
    </source>
</evidence>
<dbReference type="Pfam" id="PF17132">
    <property type="entry name" value="Glyco_hydro_106"/>
    <property type="match status" value="3"/>
</dbReference>
<accession>A0A1I6MXL4</accession>
<dbReference type="STRING" id="474950.SAMN05421771_3640"/>
<reference evidence="4 5" key="1">
    <citation type="submission" date="2016-10" db="EMBL/GenBank/DDBJ databases">
        <authorList>
            <person name="de Groot N.N."/>
        </authorList>
    </citation>
    <scope>NUCLEOTIDE SEQUENCE [LARGE SCALE GENOMIC DNA]</scope>
    <source>
        <strain evidence="4 5">DSM 21001</strain>
    </source>
</reference>